<dbReference type="Proteomes" id="UP000672032">
    <property type="component" value="Chromosome 7"/>
</dbReference>
<keyword evidence="17" id="KW-0443">Lipid metabolism</keyword>
<evidence type="ECO:0000259" key="32">
    <source>
        <dbReference type="SMART" id="SM01287"/>
    </source>
</evidence>
<feature type="transmembrane region" description="Helical" evidence="29">
    <location>
        <begin position="129"/>
        <end position="151"/>
    </location>
</feature>
<feature type="transmembrane region" description="Helical" evidence="29">
    <location>
        <begin position="261"/>
        <end position="283"/>
    </location>
</feature>
<keyword evidence="20" id="KW-1207">Sterol metabolism</keyword>
<evidence type="ECO:0000256" key="15">
    <source>
        <dbReference type="ARBA" id="ARBA00023015"/>
    </source>
</evidence>
<evidence type="ECO:0000256" key="5">
    <source>
        <dbReference type="ARBA" id="ARBA00022516"/>
    </source>
</evidence>
<accession>A0A8A3PN14</accession>
<dbReference type="SMART" id="SM01285">
    <property type="entry name" value="FACT-Spt16_Nlob"/>
    <property type="match status" value="1"/>
</dbReference>
<dbReference type="InterPro" id="IPR013953">
    <property type="entry name" value="FACT_SPT16_M"/>
</dbReference>
<evidence type="ECO:0000256" key="6">
    <source>
        <dbReference type="ARBA" id="ARBA00022692"/>
    </source>
</evidence>
<keyword evidence="15 27" id="KW-0805">Transcription regulation</keyword>
<dbReference type="GO" id="GO:0035101">
    <property type="term" value="C:FACT complex"/>
    <property type="evidence" value="ECO:0007669"/>
    <property type="project" value="UniProtKB-UniRule"/>
</dbReference>
<dbReference type="GO" id="GO:0031491">
    <property type="term" value="F:nucleosome binding"/>
    <property type="evidence" value="ECO:0007669"/>
    <property type="project" value="TreeGrafter"/>
</dbReference>
<evidence type="ECO:0000256" key="16">
    <source>
        <dbReference type="ARBA" id="ARBA00023054"/>
    </source>
</evidence>
<evidence type="ECO:0000256" key="8">
    <source>
        <dbReference type="ARBA" id="ARBA00022763"/>
    </source>
</evidence>
<comment type="similarity">
    <text evidence="3 27">Belongs to the peptidase M24 family. SPT16 subfamily.</text>
</comment>
<comment type="catalytic activity">
    <reaction evidence="26">
        <text>ergosterol + NADP(+) = ergosta-5,7,22,24(28)-tetraen-3beta-ol + NADPH + H(+)</text>
        <dbReference type="Rhea" id="RHEA:18501"/>
        <dbReference type="ChEBI" id="CHEBI:15378"/>
        <dbReference type="ChEBI" id="CHEBI:16933"/>
        <dbReference type="ChEBI" id="CHEBI:18249"/>
        <dbReference type="ChEBI" id="CHEBI:57783"/>
        <dbReference type="ChEBI" id="CHEBI:58349"/>
        <dbReference type="EC" id="1.3.1.71"/>
    </reaction>
    <physiologicalReaction direction="right-to-left" evidence="26">
        <dbReference type="Rhea" id="RHEA:18503"/>
    </physiologicalReaction>
</comment>
<feature type="compositionally biased region" description="Basic and acidic residues" evidence="28">
    <location>
        <begin position="1"/>
        <end position="21"/>
    </location>
</feature>
<evidence type="ECO:0000256" key="14">
    <source>
        <dbReference type="ARBA" id="ARBA00023011"/>
    </source>
</evidence>
<dbReference type="Pfam" id="PF00557">
    <property type="entry name" value="Peptidase_M24"/>
    <property type="match status" value="1"/>
</dbReference>
<dbReference type="Pfam" id="PF08512">
    <property type="entry name" value="Rttp106-like_middle"/>
    <property type="match status" value="1"/>
</dbReference>
<dbReference type="InterPro" id="IPR036005">
    <property type="entry name" value="Creatinase/aminopeptidase-like"/>
</dbReference>
<keyword evidence="8 27" id="KW-0227">DNA damage</keyword>
<keyword evidence="18 29" id="KW-0472">Membrane</keyword>
<evidence type="ECO:0000256" key="20">
    <source>
        <dbReference type="ARBA" id="ARBA00023166"/>
    </source>
</evidence>
<keyword evidence="22" id="KW-0753">Steroid metabolism</keyword>
<dbReference type="InterPro" id="IPR029148">
    <property type="entry name" value="FACT-SPT16_Nlobe"/>
</dbReference>
<evidence type="ECO:0000313" key="34">
    <source>
        <dbReference type="Proteomes" id="UP000672032"/>
    </source>
</evidence>
<dbReference type="InterPro" id="IPR040258">
    <property type="entry name" value="Spt16"/>
</dbReference>
<feature type="transmembrane region" description="Helical" evidence="29">
    <location>
        <begin position="344"/>
        <end position="362"/>
    </location>
</feature>
<dbReference type="PANTHER" id="PTHR13980">
    <property type="entry name" value="CDC68 RELATED"/>
    <property type="match status" value="1"/>
</dbReference>
<feature type="region of interest" description="Disordered" evidence="28">
    <location>
        <begin position="1485"/>
        <end position="1577"/>
    </location>
</feature>
<feature type="domain" description="FACT complex subunit SPT16 middle" evidence="31">
    <location>
        <begin position="1095"/>
        <end position="1245"/>
    </location>
</feature>
<dbReference type="InterPro" id="IPR018083">
    <property type="entry name" value="Sterol_reductase_CS"/>
</dbReference>
<keyword evidence="34" id="KW-1185">Reference proteome</keyword>
<comment type="subcellular location">
    <subcellularLocation>
        <location evidence="1">Endoplasmic reticulum membrane</location>
        <topology evidence="1">Multi-pass membrane protein</topology>
    </subcellularLocation>
    <subcellularLocation>
        <location evidence="27">Nucleus</location>
    </subcellularLocation>
    <subcellularLocation>
        <location evidence="27">Chromosome</location>
    </subcellularLocation>
</comment>
<dbReference type="GO" id="GO:0006260">
    <property type="term" value="P:DNA replication"/>
    <property type="evidence" value="ECO:0007669"/>
    <property type="project" value="UniProtKB-KW"/>
</dbReference>
<keyword evidence="14" id="KW-0756">Sterol biosynthesis</keyword>
<dbReference type="Gene3D" id="2.30.29.150">
    <property type="match status" value="1"/>
</dbReference>
<evidence type="ECO:0000256" key="23">
    <source>
        <dbReference type="ARBA" id="ARBA00023242"/>
    </source>
</evidence>
<dbReference type="Gene3D" id="1.20.120.1630">
    <property type="match status" value="1"/>
</dbReference>
<keyword evidence="7 27" id="KW-0235">DNA replication</keyword>
<dbReference type="FunFam" id="2.30.29.150:FF:000002">
    <property type="entry name" value="FACT complex subunit SPT16"/>
    <property type="match status" value="1"/>
</dbReference>
<evidence type="ECO:0000256" key="3">
    <source>
        <dbReference type="ARBA" id="ARBA00010779"/>
    </source>
</evidence>
<feature type="domain" description="FACT complex subunit SPT16 N-terminal lobe" evidence="30">
    <location>
        <begin position="560"/>
        <end position="713"/>
    </location>
</feature>
<dbReference type="EMBL" id="CP063411">
    <property type="protein sequence ID" value="QSZ36867.1"/>
    <property type="molecule type" value="Genomic_DNA"/>
</dbReference>
<dbReference type="InterPro" id="IPR029149">
    <property type="entry name" value="Creatin/AminoP/Spt16_N"/>
</dbReference>
<dbReference type="Gene3D" id="3.40.350.10">
    <property type="entry name" value="Creatinase/prolidase N-terminal domain"/>
    <property type="match status" value="1"/>
</dbReference>
<evidence type="ECO:0000259" key="31">
    <source>
        <dbReference type="SMART" id="SM01286"/>
    </source>
</evidence>
<feature type="compositionally biased region" description="Acidic residues" evidence="28">
    <location>
        <begin position="1491"/>
        <end position="1550"/>
    </location>
</feature>
<evidence type="ECO:0000256" key="25">
    <source>
        <dbReference type="ARBA" id="ARBA00029435"/>
    </source>
</evidence>
<dbReference type="FunFam" id="2.30.29.30:FF:000017">
    <property type="entry name" value="FACT complex subunit SPT16"/>
    <property type="match status" value="1"/>
</dbReference>
<sequence>MSEGRERYSLRQTPKKTERTGFVETPRIRRQRKSEFPEDADDSSSATDNPPSSTMSSSRRANINNHAGDGSVTNDHTSAVDGYTSGSDANGSVQNGSAKLNAEIEEKAVNGKPGVIEDPKVDTSGQFDFGGSFGVSTMMIGFPCLMWYMWIGATYYHGKFPTPEPGQTILDFVKHMGHLVYTGAFPSLYAWQIYWLFFVFEGACYCLLPGVWGYGKPLPHEGGKQLPYYCSGVWSFYFTIITAAALHYFDIFKIYTILDEFGPIMSVAICSGFLVSIVAYISALARGAQHRMTGYPIYDFFMGAELNPRMFGILDFKMFFEVRLPWFILFGLSCAAGARQYEQYGYVSAEVGFLIMAHFLYANACAKGEELIITTWDMYYEKWGFMLIFWNLAGVPLSYCHCTIYLANHPPSEYSWNKYFLYFLYTSYLFVYWVWDTTNSQKNRFRSRERGTVTDRKTFPQLPWKEVMNPRTIKTKTGDSILADGWYGKARKIHYTCDLYFAFCWGLITGFDSPFPWFYCVFFAGMIAHRAYRDIQKCRERYGEAWDEYERLVPYLFIPERLSHFISAWKADKRGGDAVFNGANSILVLMGKTEDAASFQKNNAIHFWLLGYEFPATLFLFTVETLYIVTTAKKAKHLEPLKGGKVPLEILVRGKDAAANEKLFTKITDVIKSSGKKIGVLPKDTSSGPFVDEWKKAYSDLKDVEEVDIAPALSAALAVKDENELRAMRNSSKACTALMNPYFVEEMSGILDEEKKVKHSALANKLDSKLDDARFWTSVELPNKQKMPSDFDSAQLDWTHGPIIQSGGKYDLKMSAQVDDELLHAGVIICSMGLRYKTYCSLIGRTYLVDPNKSQESNYKFLLQVHSLVMKEIRDGAHVKDIYAKALALIKAKKPELEKHFLKNVGAGIGIETRDSTLLLNAKSTRSLKDGMTLCVTTGFNDIENKDPQDKKSKIYSLVLSDTVRVTQAEPVIFTGDAPSELDATSFFFKDEEDEPAPEPKASKARKDSTVGAVATKNITKTKLRAERTTQIDEGAEARRREHQKELAKRKHADGLARFAEATGDQNGVAVKKFKRFESYKRENQFPPKVRDLAIVMDAKNSTIVLPIMGRPVPFHIQTIKNASKSDEGEFSYLRINFLSPGQGVGRKDDQPFEDAQAHFVRSLTFRSHDGDRFQDIANQIGDMKRAAVKREQEKKDMEDVVEQDKLVEIRNRRPIVMDNVFIRPAMDGKRVPGKVEIHQNGLRYQSPLNLQHRVDILFSNVKHLFFQPCDHELIVIIHVHLKDPILIGKKKTKDVQFYREATDIQFDETGNRKRKYRYGDEEEFEAEQEERRRRADLDRQFKTFAEKIADSGKNENVDVDVPFRELGFNGVPFRSNVFCQPSTDCLVQLTEPPFMVITLEDIEIAHLERVQFGLKNFDLVFVFKDFHRAPSHINTIPVESLENVKEWLDSVNIPFSEGPLNLNWPTIMKTVTADPHQFFVDGGWGFLGAESDDEGGDEEDEESAFEISDDELVASEESSEEDSDFDSNASEDEGEEDSEGESEGEDWDELEKKAKRKDMESGLEDEEEAPKKKRKH</sequence>
<keyword evidence="6 29" id="KW-0812">Transmembrane</keyword>
<dbReference type="SMART" id="SM01286">
    <property type="entry name" value="SPT16"/>
    <property type="match status" value="1"/>
</dbReference>
<evidence type="ECO:0000256" key="10">
    <source>
        <dbReference type="ARBA" id="ARBA00022857"/>
    </source>
</evidence>
<feature type="transmembrane region" description="Helical" evidence="29">
    <location>
        <begin position="226"/>
        <end position="249"/>
    </location>
</feature>
<dbReference type="GO" id="GO:0000246">
    <property type="term" value="F:Delta24(24-1) sterol reductase activity"/>
    <property type="evidence" value="ECO:0007669"/>
    <property type="project" value="UniProtKB-EC"/>
</dbReference>
<dbReference type="InterPro" id="IPR011993">
    <property type="entry name" value="PH-like_dom_sf"/>
</dbReference>
<feature type="transmembrane region" description="Helical" evidence="29">
    <location>
        <begin position="419"/>
        <end position="435"/>
    </location>
</feature>
<dbReference type="Gene3D" id="3.90.230.10">
    <property type="entry name" value="Creatinase/methionine aminopeptidase superfamily"/>
    <property type="match status" value="1"/>
</dbReference>
<evidence type="ECO:0000256" key="22">
    <source>
        <dbReference type="ARBA" id="ARBA00023221"/>
    </source>
</evidence>
<feature type="compositionally biased region" description="Polar residues" evidence="28">
    <location>
        <begin position="84"/>
        <end position="95"/>
    </location>
</feature>
<evidence type="ECO:0000256" key="26">
    <source>
        <dbReference type="ARBA" id="ARBA00048918"/>
    </source>
</evidence>
<evidence type="ECO:0000259" key="30">
    <source>
        <dbReference type="SMART" id="SM01285"/>
    </source>
</evidence>
<dbReference type="Gene3D" id="2.30.29.210">
    <property type="entry name" value="FACT complex subunit Spt16p/Cdc68p"/>
    <property type="match status" value="1"/>
</dbReference>
<evidence type="ECO:0000256" key="18">
    <source>
        <dbReference type="ARBA" id="ARBA00023136"/>
    </source>
</evidence>
<dbReference type="FunFam" id="3.90.230.10:FF:000005">
    <property type="entry name" value="FACT complex subunit spt16"/>
    <property type="match status" value="1"/>
</dbReference>
<feature type="transmembrane region" description="Helical" evidence="29">
    <location>
        <begin position="493"/>
        <end position="510"/>
    </location>
</feature>
<dbReference type="Pfam" id="PF08644">
    <property type="entry name" value="SPT16"/>
    <property type="match status" value="1"/>
</dbReference>
<dbReference type="Pfam" id="PF14826">
    <property type="entry name" value="FACT-Spt16_Nlob"/>
    <property type="match status" value="1"/>
</dbReference>
<evidence type="ECO:0000313" key="33">
    <source>
        <dbReference type="EMBL" id="QSZ36867.1"/>
    </source>
</evidence>
<evidence type="ECO:0000256" key="24">
    <source>
        <dbReference type="ARBA" id="ARBA00025370"/>
    </source>
</evidence>
<keyword evidence="19 27" id="KW-0804">Transcription</keyword>
<evidence type="ECO:0000256" key="21">
    <source>
        <dbReference type="ARBA" id="ARBA00023204"/>
    </source>
</evidence>
<dbReference type="PROSITE" id="PS01017">
    <property type="entry name" value="STEROL_REDUCT_1"/>
    <property type="match status" value="1"/>
</dbReference>
<feature type="transmembrane region" description="Helical" evidence="29">
    <location>
        <begin position="383"/>
        <end position="407"/>
    </location>
</feature>
<protein>
    <recommendedName>
        <fullName evidence="27">FACT complex subunit</fullName>
    </recommendedName>
</protein>
<dbReference type="SMART" id="SM01287">
    <property type="entry name" value="Rtt106"/>
    <property type="match status" value="1"/>
</dbReference>
<keyword evidence="13" id="KW-0560">Oxidoreductase</keyword>
<dbReference type="InterPro" id="IPR013719">
    <property type="entry name" value="RTT106/SPT16-like_middle_dom"/>
</dbReference>
<dbReference type="FunFam" id="3.40.350.10:FF:000006">
    <property type="entry name" value="FACT complex subunit SPT16"/>
    <property type="match status" value="1"/>
</dbReference>
<dbReference type="Pfam" id="PF24824">
    <property type="entry name" value="PH_SPT16"/>
    <property type="match status" value="1"/>
</dbReference>
<organism evidence="33 34">
    <name type="scientific">Monilinia vaccinii-corymbosi</name>
    <dbReference type="NCBI Taxonomy" id="61207"/>
    <lineage>
        <taxon>Eukaryota</taxon>
        <taxon>Fungi</taxon>
        <taxon>Dikarya</taxon>
        <taxon>Ascomycota</taxon>
        <taxon>Pezizomycotina</taxon>
        <taxon>Leotiomycetes</taxon>
        <taxon>Helotiales</taxon>
        <taxon>Sclerotiniaceae</taxon>
        <taxon>Monilinia</taxon>
    </lineage>
</organism>
<dbReference type="Pfam" id="PF01222">
    <property type="entry name" value="ERG4_ERG24"/>
    <property type="match status" value="1"/>
</dbReference>
<dbReference type="Pfam" id="PF21091">
    <property type="entry name" value="SPT16_C"/>
    <property type="match status" value="1"/>
</dbReference>
<comment type="similarity">
    <text evidence="2">Belongs to the ERG4/ERG24 family.</text>
</comment>
<dbReference type="InterPro" id="IPR001171">
    <property type="entry name" value="ERG24_DHCR-like"/>
</dbReference>
<keyword evidence="12 29" id="KW-1133">Transmembrane helix</keyword>
<dbReference type="FunFam" id="1.20.120.1630:FF:000003">
    <property type="entry name" value="C-24(28) sterol reductase"/>
    <property type="match status" value="1"/>
</dbReference>
<dbReference type="SUPFAM" id="SSF55920">
    <property type="entry name" value="Creatinase/aminopeptidase"/>
    <property type="match status" value="1"/>
</dbReference>
<proteinExistence type="inferred from homology"/>
<dbReference type="GO" id="GO:0006368">
    <property type="term" value="P:transcription elongation by RNA polymerase II"/>
    <property type="evidence" value="ECO:0007669"/>
    <property type="project" value="TreeGrafter"/>
</dbReference>
<dbReference type="GO" id="GO:0006281">
    <property type="term" value="P:DNA repair"/>
    <property type="evidence" value="ECO:0007669"/>
    <property type="project" value="UniProtKB-UniRule"/>
</dbReference>
<keyword evidence="5" id="KW-0444">Lipid biosynthesis</keyword>
<keyword evidence="23 27" id="KW-0539">Nucleus</keyword>
<dbReference type="CDD" id="cd01091">
    <property type="entry name" value="CDC68-like"/>
    <property type="match status" value="1"/>
</dbReference>
<dbReference type="OrthoDB" id="10251642at2759"/>
<dbReference type="InterPro" id="IPR048969">
    <property type="entry name" value="FACT_SPT16_C"/>
</dbReference>
<feature type="domain" description="Histone chaperone RTT106/FACT complex subunit SPT16-like middle" evidence="32">
    <location>
        <begin position="1369"/>
        <end position="1459"/>
    </location>
</feature>
<keyword evidence="11" id="KW-0752">Steroid biosynthesis</keyword>
<evidence type="ECO:0000256" key="13">
    <source>
        <dbReference type="ARBA" id="ARBA00023002"/>
    </source>
</evidence>
<evidence type="ECO:0000256" key="1">
    <source>
        <dbReference type="ARBA" id="ARBA00004477"/>
    </source>
</evidence>
<keyword evidence="10" id="KW-0521">NADP</keyword>
<dbReference type="GO" id="GO:0006696">
    <property type="term" value="P:ergosterol biosynthetic process"/>
    <property type="evidence" value="ECO:0007669"/>
    <property type="project" value="UniProtKB-ARBA"/>
</dbReference>
<feature type="transmembrane region" description="Helical" evidence="29">
    <location>
        <begin position="318"/>
        <end position="338"/>
    </location>
</feature>
<evidence type="ECO:0000256" key="27">
    <source>
        <dbReference type="RuleBase" id="RU367052"/>
    </source>
</evidence>
<feature type="transmembrane region" description="Helical" evidence="29">
    <location>
        <begin position="193"/>
        <end position="214"/>
    </location>
</feature>
<keyword evidence="16" id="KW-0175">Coiled coil</keyword>
<keyword evidence="4 27" id="KW-0158">Chromosome</keyword>
<feature type="compositionally biased region" description="Polar residues" evidence="28">
    <location>
        <begin position="43"/>
        <end position="77"/>
    </location>
</feature>
<evidence type="ECO:0000256" key="17">
    <source>
        <dbReference type="ARBA" id="ARBA00023098"/>
    </source>
</evidence>
<feature type="region of interest" description="Disordered" evidence="28">
    <location>
        <begin position="1"/>
        <end position="95"/>
    </location>
</feature>
<comment type="function">
    <text evidence="24 27">Component of the FACT complex, a general chromatin factor that acts to reorganize nucleosomes. The FACT complex is involved in multiple processes that require DNA as a template such as mRNA elongation, DNA replication and DNA repair. During transcription elongation the FACT complex acts as a histone chaperone that both destabilizes and restores nucleosomal structure. It facilitates the passage of RNA polymerase II and transcription by promoting the dissociation of one histone H2A-H2B dimer from the nucleosome, then subsequently promotes the reestablishment of the nucleosome following the passage of RNA polymerase II.</text>
</comment>
<dbReference type="InterPro" id="IPR033825">
    <property type="entry name" value="Spt16_M24"/>
</dbReference>
<evidence type="ECO:0000256" key="11">
    <source>
        <dbReference type="ARBA" id="ARBA00022955"/>
    </source>
</evidence>
<evidence type="ECO:0000256" key="28">
    <source>
        <dbReference type="SAM" id="MobiDB-lite"/>
    </source>
</evidence>
<reference evidence="33" key="1">
    <citation type="submission" date="2020-10" db="EMBL/GenBank/DDBJ databases">
        <title>Genome Sequence of Monilinia vaccinii-corymbosi Sheds Light on Mummy Berry Disease Infection of Blueberry and Mating Type.</title>
        <authorList>
            <person name="Yow A.G."/>
            <person name="Zhang Y."/>
            <person name="Bansal K."/>
            <person name="Eacker S.M."/>
            <person name="Sullivan S."/>
            <person name="Liachko I."/>
            <person name="Cubeta M.A."/>
            <person name="Rollins J.A."/>
            <person name="Ashrafi H."/>
        </authorList>
    </citation>
    <scope>NUCLEOTIDE SEQUENCE</scope>
    <source>
        <strain evidence="33">RL-1</strain>
    </source>
</reference>
<dbReference type="GO" id="GO:0034728">
    <property type="term" value="P:nucleosome organization"/>
    <property type="evidence" value="ECO:0007669"/>
    <property type="project" value="UniProtKB-ARBA"/>
</dbReference>
<evidence type="ECO:0000256" key="9">
    <source>
        <dbReference type="ARBA" id="ARBA00022824"/>
    </source>
</evidence>
<evidence type="ECO:0000256" key="29">
    <source>
        <dbReference type="SAM" id="Phobius"/>
    </source>
</evidence>
<dbReference type="InterPro" id="IPR000994">
    <property type="entry name" value="Pept_M24"/>
</dbReference>
<name>A0A8A3PN14_9HELO</name>
<comment type="subunit">
    <text evidence="27">Component of the FACT complex.</text>
</comment>
<dbReference type="InterPro" id="IPR056595">
    <property type="entry name" value="Fact-SPT16_PH"/>
</dbReference>
<evidence type="ECO:0000256" key="4">
    <source>
        <dbReference type="ARBA" id="ARBA00022454"/>
    </source>
</evidence>
<dbReference type="Gene3D" id="2.30.29.30">
    <property type="entry name" value="Pleckstrin-homology domain (PH domain)/Phosphotyrosine-binding domain (PTB)"/>
    <property type="match status" value="1"/>
</dbReference>
<evidence type="ECO:0000256" key="7">
    <source>
        <dbReference type="ARBA" id="ARBA00022705"/>
    </source>
</evidence>
<comment type="pathway">
    <text evidence="25">Steroid metabolism; ergosterol biosynthesis.</text>
</comment>
<evidence type="ECO:0000256" key="19">
    <source>
        <dbReference type="ARBA" id="ARBA00023163"/>
    </source>
</evidence>
<dbReference type="PANTHER" id="PTHR13980:SF15">
    <property type="entry name" value="FACT COMPLEX SUBUNIT SPT16"/>
    <property type="match status" value="1"/>
</dbReference>
<evidence type="ECO:0000256" key="12">
    <source>
        <dbReference type="ARBA" id="ARBA00022989"/>
    </source>
</evidence>
<dbReference type="GO" id="GO:0005789">
    <property type="term" value="C:endoplasmic reticulum membrane"/>
    <property type="evidence" value="ECO:0007669"/>
    <property type="project" value="UniProtKB-SubCell"/>
</dbReference>
<gene>
    <name evidence="33" type="ORF">DSL72_006750</name>
</gene>
<evidence type="ECO:0000256" key="2">
    <source>
        <dbReference type="ARBA" id="ARBA00005402"/>
    </source>
</evidence>
<dbReference type="FunFam" id="2.30.29.210:FF:000001">
    <property type="entry name" value="FACT complex subunit spt16"/>
    <property type="match status" value="1"/>
</dbReference>
<keyword evidence="9" id="KW-0256">Endoplasmic reticulum</keyword>
<dbReference type="GO" id="GO:0010468">
    <property type="term" value="P:regulation of gene expression"/>
    <property type="evidence" value="ECO:0007669"/>
    <property type="project" value="UniProtKB-ARBA"/>
</dbReference>
<keyword evidence="21 27" id="KW-0234">DNA repair</keyword>